<evidence type="ECO:0000313" key="7">
    <source>
        <dbReference type="Proteomes" id="UP000477311"/>
    </source>
</evidence>
<gene>
    <name evidence="6" type="ORF">G4L39_12735</name>
</gene>
<dbReference type="InterPro" id="IPR042113">
    <property type="entry name" value="P_AcTrfase_dom1"/>
</dbReference>
<dbReference type="Gene3D" id="3.40.50.10950">
    <property type="match status" value="1"/>
</dbReference>
<comment type="catalytic activity">
    <reaction evidence="1">
        <text>acetyl-CoA + phosphate = acetyl phosphate + CoA</text>
        <dbReference type="Rhea" id="RHEA:19521"/>
        <dbReference type="ChEBI" id="CHEBI:22191"/>
        <dbReference type="ChEBI" id="CHEBI:43474"/>
        <dbReference type="ChEBI" id="CHEBI:57287"/>
        <dbReference type="ChEBI" id="CHEBI:57288"/>
        <dbReference type="EC" id="2.3.1.8"/>
    </reaction>
</comment>
<evidence type="ECO:0000259" key="5">
    <source>
        <dbReference type="Pfam" id="PF01515"/>
    </source>
</evidence>
<dbReference type="InterPro" id="IPR012147">
    <property type="entry name" value="P_Ac_Bu_trans"/>
</dbReference>
<proteinExistence type="inferred from homology"/>
<dbReference type="Gene3D" id="3.40.50.10750">
    <property type="entry name" value="Isocitrate/Isopropylmalate dehydrogenase-like"/>
    <property type="match status" value="1"/>
</dbReference>
<dbReference type="InterPro" id="IPR002505">
    <property type="entry name" value="PTA_PTB"/>
</dbReference>
<dbReference type="Pfam" id="PF01515">
    <property type="entry name" value="PTA_PTB"/>
    <property type="match status" value="1"/>
</dbReference>
<dbReference type="RefSeq" id="WP_165108648.1">
    <property type="nucleotide sequence ID" value="NZ_JAAKYA010000082.1"/>
</dbReference>
<evidence type="ECO:0000313" key="6">
    <source>
        <dbReference type="EMBL" id="NGO40253.1"/>
    </source>
</evidence>
<keyword evidence="7" id="KW-1185">Reference proteome</keyword>
<organism evidence="6 7">
    <name type="scientific">Limisphaera ngatamarikiensis</name>
    <dbReference type="NCBI Taxonomy" id="1324935"/>
    <lineage>
        <taxon>Bacteria</taxon>
        <taxon>Pseudomonadati</taxon>
        <taxon>Verrucomicrobiota</taxon>
        <taxon>Verrucomicrobiia</taxon>
        <taxon>Limisphaerales</taxon>
        <taxon>Limisphaeraceae</taxon>
        <taxon>Limisphaera</taxon>
    </lineage>
</organism>
<evidence type="ECO:0000256" key="4">
    <source>
        <dbReference type="ARBA" id="ARBA00023315"/>
    </source>
</evidence>
<dbReference type="GO" id="GO:0008959">
    <property type="term" value="F:phosphate acetyltransferase activity"/>
    <property type="evidence" value="ECO:0007669"/>
    <property type="project" value="UniProtKB-EC"/>
</dbReference>
<dbReference type="EMBL" id="JAAKYA010000082">
    <property type="protein sequence ID" value="NGO40253.1"/>
    <property type="molecule type" value="Genomic_DNA"/>
</dbReference>
<dbReference type="PANTHER" id="PTHR43356">
    <property type="entry name" value="PHOSPHATE ACETYLTRANSFERASE"/>
    <property type="match status" value="1"/>
</dbReference>
<dbReference type="PANTHER" id="PTHR43356:SF3">
    <property type="entry name" value="PHOSPHATE ACETYLTRANSFERASE"/>
    <property type="match status" value="1"/>
</dbReference>
<dbReference type="SUPFAM" id="SSF53659">
    <property type="entry name" value="Isocitrate/Isopropylmalate dehydrogenase-like"/>
    <property type="match status" value="1"/>
</dbReference>
<keyword evidence="4" id="KW-0012">Acyltransferase</keyword>
<reference evidence="6 7" key="1">
    <citation type="submission" date="2020-02" db="EMBL/GenBank/DDBJ databases">
        <title>Draft genome sequence of Limisphaera ngatamarikiensis NGM72.4T, a thermophilic Verrucomicrobia grouped in subdivision 3.</title>
        <authorList>
            <person name="Carere C.R."/>
            <person name="Steen J."/>
            <person name="Hugenholtz P."/>
            <person name="Stott M.B."/>
        </authorList>
    </citation>
    <scope>NUCLEOTIDE SEQUENCE [LARGE SCALE GENOMIC DNA]</scope>
    <source>
        <strain evidence="6 7">NGM72.4</strain>
    </source>
</reference>
<evidence type="ECO:0000256" key="1">
    <source>
        <dbReference type="ARBA" id="ARBA00000705"/>
    </source>
</evidence>
<evidence type="ECO:0000256" key="2">
    <source>
        <dbReference type="ARBA" id="ARBA00005656"/>
    </source>
</evidence>
<accession>A0A6M1RRL0</accession>
<dbReference type="PIRSF" id="PIRSF000428">
    <property type="entry name" value="P_Ac_trans"/>
    <property type="match status" value="1"/>
</dbReference>
<dbReference type="InterPro" id="IPR050500">
    <property type="entry name" value="Phos_Acetyltrans/Butyryltrans"/>
</dbReference>
<name>A0A6M1RRL0_9BACT</name>
<evidence type="ECO:0000256" key="3">
    <source>
        <dbReference type="ARBA" id="ARBA00022679"/>
    </source>
</evidence>
<comment type="similarity">
    <text evidence="2">Belongs to the phosphate acetyltransferase and butyryltransferase family.</text>
</comment>
<dbReference type="InterPro" id="IPR042112">
    <property type="entry name" value="P_AcTrfase_dom2"/>
</dbReference>
<dbReference type="Proteomes" id="UP000477311">
    <property type="component" value="Unassembled WGS sequence"/>
</dbReference>
<feature type="domain" description="Phosphate acetyl/butaryl transferase" evidence="5">
    <location>
        <begin position="5"/>
        <end position="328"/>
    </location>
</feature>
<sequence>MRFVAGLIEKLQRHPKRIVFPEGTEPAVLQAARQFYALRLGAPIVLGPHDQVRATAQQHGLALDGIRVLDPSRSEELDGFVTRYARLRRMRGLPETDAREVMLQPNYFASMMLALHQADGIVSGATHTMASVMRALQQIVGTAPHTRTVAGCTVVEVGDSRFGEDGVLFLADCAVIPAPTVEELAEIAVSTARLARHLLGAKPRVALLSFSTKGSAEHESAVRVRAATALARQKAREQNLEALFEGEIQIDVALLPELGRRKCPDLALTASANVLIFPELNSAQIAARLLHHVARAEAYGPVLLGLDRPAANVPRGSAAWDILGAAAIVGVQAIHFPLLYPGAGQTPPGDARP</sequence>
<keyword evidence="3 6" id="KW-0808">Transferase</keyword>
<dbReference type="AlphaFoldDB" id="A0A6M1RRL0"/>
<comment type="caution">
    <text evidence="6">The sequence shown here is derived from an EMBL/GenBank/DDBJ whole genome shotgun (WGS) entry which is preliminary data.</text>
</comment>
<protein>
    <submittedName>
        <fullName evidence="6">Phosphate acetyltransferase</fullName>
    </submittedName>
</protein>